<name>A0ABQ9JBW1_9CUCU</name>
<feature type="domain" description="Voltage-dependent calcium channel alpha-2/delta subunit conserved region" evidence="19">
    <location>
        <begin position="711"/>
        <end position="1067"/>
    </location>
</feature>
<keyword evidence="14" id="KW-0325">Glycoprotein</keyword>
<evidence type="ECO:0000259" key="18">
    <source>
        <dbReference type="Pfam" id="PF08399"/>
    </source>
</evidence>
<evidence type="ECO:0000256" key="8">
    <source>
        <dbReference type="ARBA" id="ARBA00022837"/>
    </source>
</evidence>
<evidence type="ECO:0000256" key="6">
    <source>
        <dbReference type="ARBA" id="ARBA00022723"/>
    </source>
</evidence>
<evidence type="ECO:0000256" key="10">
    <source>
        <dbReference type="ARBA" id="ARBA00022989"/>
    </source>
</evidence>
<evidence type="ECO:0000313" key="21">
    <source>
        <dbReference type="EMBL" id="KAJ8975678.1"/>
    </source>
</evidence>
<feature type="compositionally biased region" description="Low complexity" evidence="16">
    <location>
        <begin position="154"/>
        <end position="163"/>
    </location>
</feature>
<dbReference type="InterPro" id="IPR013608">
    <property type="entry name" value="VWA_N"/>
</dbReference>
<proteinExistence type="predicted"/>
<evidence type="ECO:0000256" key="9">
    <source>
        <dbReference type="ARBA" id="ARBA00022882"/>
    </source>
</evidence>
<keyword evidence="3" id="KW-0109">Calcium transport</keyword>
<dbReference type="Proteomes" id="UP001162164">
    <property type="component" value="Unassembled WGS sequence"/>
</dbReference>
<dbReference type="PANTHER" id="PTHR10166">
    <property type="entry name" value="VOLTAGE-DEPENDENT CALCIUM CHANNEL SUBUNIT ALPHA-2/DELTA-RELATED"/>
    <property type="match status" value="1"/>
</dbReference>
<evidence type="ECO:0000256" key="7">
    <source>
        <dbReference type="ARBA" id="ARBA00022729"/>
    </source>
</evidence>
<evidence type="ECO:0000256" key="3">
    <source>
        <dbReference type="ARBA" id="ARBA00022568"/>
    </source>
</evidence>
<evidence type="ECO:0000259" key="20">
    <source>
        <dbReference type="Pfam" id="PF13519"/>
    </source>
</evidence>
<keyword evidence="12" id="KW-0472">Membrane</keyword>
<feature type="domain" description="VWFA" evidence="20">
    <location>
        <begin position="289"/>
        <end position="385"/>
    </location>
</feature>
<keyword evidence="8" id="KW-0106">Calcium</keyword>
<evidence type="ECO:0000256" key="5">
    <source>
        <dbReference type="ARBA" id="ARBA00022692"/>
    </source>
</evidence>
<feature type="signal peptide" evidence="17">
    <location>
        <begin position="1"/>
        <end position="25"/>
    </location>
</feature>
<keyword evidence="4" id="KW-0107">Calcium channel</keyword>
<keyword evidence="15" id="KW-0407">Ion channel</keyword>
<dbReference type="InterPro" id="IPR013680">
    <property type="entry name" value="VDCC_a2/dsu"/>
</dbReference>
<keyword evidence="11" id="KW-0406">Ion transport</keyword>
<dbReference type="EMBL" id="JAPWTJ010000781">
    <property type="protein sequence ID" value="KAJ8975678.1"/>
    <property type="molecule type" value="Genomic_DNA"/>
</dbReference>
<gene>
    <name evidence="21" type="ORF">NQ317_019633</name>
</gene>
<evidence type="ECO:0008006" key="23">
    <source>
        <dbReference type="Google" id="ProtNLM"/>
    </source>
</evidence>
<keyword evidence="6" id="KW-0479">Metal-binding</keyword>
<evidence type="ECO:0000256" key="2">
    <source>
        <dbReference type="ARBA" id="ARBA00022448"/>
    </source>
</evidence>
<evidence type="ECO:0000256" key="4">
    <source>
        <dbReference type="ARBA" id="ARBA00022673"/>
    </source>
</evidence>
<evidence type="ECO:0000256" key="12">
    <source>
        <dbReference type="ARBA" id="ARBA00023136"/>
    </source>
</evidence>
<evidence type="ECO:0000256" key="1">
    <source>
        <dbReference type="ARBA" id="ARBA00004479"/>
    </source>
</evidence>
<feature type="region of interest" description="Disordered" evidence="16">
    <location>
        <begin position="152"/>
        <end position="171"/>
    </location>
</feature>
<feature type="domain" description="VWA N-terminal" evidence="18">
    <location>
        <begin position="157"/>
        <end position="263"/>
    </location>
</feature>
<evidence type="ECO:0000256" key="13">
    <source>
        <dbReference type="ARBA" id="ARBA00023157"/>
    </source>
</evidence>
<dbReference type="Pfam" id="PF08473">
    <property type="entry name" value="VGCC_alpha2"/>
    <property type="match status" value="1"/>
</dbReference>
<keyword evidence="2" id="KW-0813">Transport</keyword>
<evidence type="ECO:0000256" key="14">
    <source>
        <dbReference type="ARBA" id="ARBA00023180"/>
    </source>
</evidence>
<dbReference type="Gene3D" id="3.40.50.410">
    <property type="entry name" value="von Willebrand factor, type A domain"/>
    <property type="match status" value="1"/>
</dbReference>
<evidence type="ECO:0000256" key="11">
    <source>
        <dbReference type="ARBA" id="ARBA00023065"/>
    </source>
</evidence>
<reference evidence="21" key="1">
    <citation type="journal article" date="2023" name="Insect Mol. Biol.">
        <title>Genome sequencing provides insights into the evolution of gene families encoding plant cell wall-degrading enzymes in longhorned beetles.</title>
        <authorList>
            <person name="Shin N.R."/>
            <person name="Okamura Y."/>
            <person name="Kirsch R."/>
            <person name="Pauchet Y."/>
        </authorList>
    </citation>
    <scope>NUCLEOTIDE SEQUENCE</scope>
    <source>
        <strain evidence="21">MMC_N1</strain>
    </source>
</reference>
<keyword evidence="22" id="KW-1185">Reference proteome</keyword>
<dbReference type="PANTHER" id="PTHR10166:SF31">
    <property type="entry name" value="CA[2+] CHANNEL MUSCLE-SPECIFIC ALPHA2_DELTA SUBUNIT, ISOFORM A"/>
    <property type="match status" value="1"/>
</dbReference>
<dbReference type="InterPro" id="IPR051173">
    <property type="entry name" value="Ca_channel_alpha-2/delta"/>
</dbReference>
<comment type="subcellular location">
    <subcellularLocation>
        <location evidence="1">Membrane</location>
        <topology evidence="1">Single-pass type I membrane protein</topology>
    </subcellularLocation>
</comment>
<dbReference type="Gene3D" id="3.30.450.20">
    <property type="entry name" value="PAS domain"/>
    <property type="match status" value="1"/>
</dbReference>
<dbReference type="SUPFAM" id="SSF53300">
    <property type="entry name" value="vWA-like"/>
    <property type="match status" value="1"/>
</dbReference>
<feature type="chain" id="PRO_5045950886" description="Voltage-dependent calcium channel subunit alpha-2/delta-3" evidence="17">
    <location>
        <begin position="26"/>
        <end position="1100"/>
    </location>
</feature>
<evidence type="ECO:0000313" key="22">
    <source>
        <dbReference type="Proteomes" id="UP001162164"/>
    </source>
</evidence>
<keyword evidence="13" id="KW-1015">Disulfide bond</keyword>
<keyword evidence="5" id="KW-0812">Transmembrane</keyword>
<keyword evidence="9" id="KW-0851">Voltage-gated channel</keyword>
<dbReference type="CDD" id="cd12912">
    <property type="entry name" value="PDC2_MCP_like"/>
    <property type="match status" value="1"/>
</dbReference>
<dbReference type="InterPro" id="IPR002035">
    <property type="entry name" value="VWF_A"/>
</dbReference>
<evidence type="ECO:0000256" key="17">
    <source>
        <dbReference type="SAM" id="SignalP"/>
    </source>
</evidence>
<organism evidence="21 22">
    <name type="scientific">Molorchus minor</name>
    <dbReference type="NCBI Taxonomy" id="1323400"/>
    <lineage>
        <taxon>Eukaryota</taxon>
        <taxon>Metazoa</taxon>
        <taxon>Ecdysozoa</taxon>
        <taxon>Arthropoda</taxon>
        <taxon>Hexapoda</taxon>
        <taxon>Insecta</taxon>
        <taxon>Pterygota</taxon>
        <taxon>Neoptera</taxon>
        <taxon>Endopterygota</taxon>
        <taxon>Coleoptera</taxon>
        <taxon>Polyphaga</taxon>
        <taxon>Cucujiformia</taxon>
        <taxon>Chrysomeloidea</taxon>
        <taxon>Cerambycidae</taxon>
        <taxon>Lamiinae</taxon>
        <taxon>Monochamini</taxon>
        <taxon>Molorchus</taxon>
    </lineage>
</organism>
<keyword evidence="10" id="KW-1133">Transmembrane helix</keyword>
<evidence type="ECO:0000256" key="16">
    <source>
        <dbReference type="SAM" id="MobiDB-lite"/>
    </source>
</evidence>
<keyword evidence="7 17" id="KW-0732">Signal</keyword>
<evidence type="ECO:0000256" key="15">
    <source>
        <dbReference type="ARBA" id="ARBA00023303"/>
    </source>
</evidence>
<accession>A0ABQ9JBW1</accession>
<dbReference type="InterPro" id="IPR036465">
    <property type="entry name" value="vWFA_dom_sf"/>
</dbReference>
<protein>
    <recommendedName>
        <fullName evidence="23">Voltage-dependent calcium channel subunit alpha-2/delta-3</fullName>
    </recommendedName>
</protein>
<comment type="caution">
    <text evidence="21">The sequence shown here is derived from an EMBL/GenBank/DDBJ whole genome shotgun (WGS) entry which is preliminary data.</text>
</comment>
<dbReference type="Pfam" id="PF13519">
    <property type="entry name" value="VWA_2"/>
    <property type="match status" value="1"/>
</dbReference>
<dbReference type="Pfam" id="PF08399">
    <property type="entry name" value="VWA_N"/>
    <property type="match status" value="1"/>
</dbReference>
<evidence type="ECO:0000259" key="19">
    <source>
        <dbReference type="Pfam" id="PF08473"/>
    </source>
</evidence>
<sequence>MKMIFQVTFLLIFLFLKQMNCSSQGEQVEHWARNLSNQLKHLGESITLYKDIQREYKFLNAKVVEKKPHELLAEMKENIAKMIDRKMDAIECIQQEAEDVAENFEFNRSVPFTYYSSKWSEYNKGPVIYTNELNNTELDDIPANMSDISIQVPTNSTNSTTKSKQPERFPKIPESLKDNEYMYMPMTLNNDTHFYNLLVNTSYSSVHVPTNIYDKEDAAAFAIQWSEALDKVFVQNYNSDPALSWQYFGSSSGIMRHYPAKPWEEHKRDLFDCRIRPWYIEAATCTKDVIILIDNSGSMRGMGHHIGSLTVSSLLNTLSNNDFINVMNYSAVTNYTIPCFENMLVQATRENIEVIKVAVDKLSPEGKTDLGQALEVAFNLLSKLAKEVANAAEVKWISCANRGYYTHVQTLEQVTASVLQYINVVARPLVLQGKDHPISWTHAYVDLTYNDKNDDVVNEPYRLLTSAAIPCYDTKINKMNDTRTAYLLGVAGTDVPLEEFSKLMVPYKLGVNGYAFIVSNNGYVLMHPDLRPVWNSMLMNIQSQEKIGDSLKKLRKTLVDAEEGSTHGIQLRYHYDNMRRISEEYFDYYYTKLEKTPFSLGIAIPSTVSSVFPYAYGNYTLEVGDVIQKHKHADVNFTSFFTGKWRIHPRWTYCKYHYLEGHEFKTPESELEHFLIKMYDNDFKWERQYEEPSSKSGEYQSKVDCGRKTLASNSYYCDKELIQKLIFDAESTQKHYSRNWRFAEGENNLFYKFGTSLRFVATMSGLTRWDYLVDMNKTKEFGDINPRAINEKWYKSAILQRQYEEDAFVYSVPFDAGSKDDPLVTGSYAIFASDGGREAPGSVVGFQFSQAKLANIVWDISNKLATDCPDCLRCNGSLICYILDSSGYIIVSLGNNKDTGKFFGEVEGDIFNSMINNYIFKNITIYDYQALCKKNQNADSSASVLLTPFLYLKLAVQWIVLKIVYFATEISLYNILNAIPTYAEEILNGTIGLDTNNTKSTNDDQEQTETEKSNYYACETVITLFVLQQNIFKNADFLGEIKQRETRDYYVKKIQYSNLIFVAIDTAEDKDDRRRLKGCYNNHPLENEIVDCGRAVEYYA</sequence>